<accession>A0A2S1LIT1</accession>
<evidence type="ECO:0000256" key="1">
    <source>
        <dbReference type="SAM" id="Phobius"/>
    </source>
</evidence>
<keyword evidence="1" id="KW-1133">Transmembrane helix</keyword>
<dbReference type="Gene3D" id="1.25.40.10">
    <property type="entry name" value="Tetratricopeptide repeat domain"/>
    <property type="match status" value="2"/>
</dbReference>
<reference evidence="4 5" key="1">
    <citation type="submission" date="2017-04" db="EMBL/GenBank/DDBJ databases">
        <title>Compelte genome sequence of WV33.</title>
        <authorList>
            <person name="Lee P.C."/>
        </authorList>
    </citation>
    <scope>NUCLEOTIDE SEQUENCE [LARGE SCALE GENOMIC DNA]</scope>
    <source>
        <strain evidence="4 5">WV33</strain>
    </source>
</reference>
<feature type="transmembrane region" description="Helical" evidence="1">
    <location>
        <begin position="852"/>
        <end position="872"/>
    </location>
</feature>
<gene>
    <name evidence="4" type="ORF">FFWV33_02960</name>
</gene>
<evidence type="ECO:0000259" key="3">
    <source>
        <dbReference type="Pfam" id="PF12770"/>
    </source>
</evidence>
<keyword evidence="1" id="KW-0812">Transmembrane</keyword>
<organism evidence="4 5">
    <name type="scientific">Flavobacterium faecale</name>
    <dbReference type="NCBI Taxonomy" id="1355330"/>
    <lineage>
        <taxon>Bacteria</taxon>
        <taxon>Pseudomonadati</taxon>
        <taxon>Bacteroidota</taxon>
        <taxon>Flavobacteriia</taxon>
        <taxon>Flavobacteriales</taxon>
        <taxon>Flavobacteriaceae</taxon>
        <taxon>Flavobacterium</taxon>
    </lineage>
</organism>
<evidence type="ECO:0000313" key="5">
    <source>
        <dbReference type="Proteomes" id="UP000244527"/>
    </source>
</evidence>
<proteinExistence type="predicted"/>
<sequence length="881" mass="101546">MKKLYLIFLSLVYMGAWAQANPTTEDKINTAIDRFVANPNDESLAILSSFEKNTEPKINKSDRAALLAYVILNCNKAYYEDQFEQTNHAVESYEKAWKIYQSNHLQNYDIIEYCLKPLGNLYTILGDYTNAENIIKQYYDLATQDKKNPEAAAQKYAAILNLSIVYQCSGRYYHAIDLLEKTIKATVLTNAQKGNLLNNLGTNYYLSTKGKVVNYETFQKAEKAFLRSITLLQKDESQQEAIYHTYLNLSQFNRDRTDLKAATVYFEKAKKIFEKLPHKKPRQEALFQLENASFLLQQDALPEAQLAIESVFKKLLPNYSSLKSSLPNETDLYAETALLDALDLQANLYQLQNQPKKALAAYVLAFHIEELFQSLLVYENSKIIVQIRNRKRTEKCIEIYQSLFNKEHKNTYLEQAFQLAEKTKSIVLKEHLYQDKNRSRKEKLILEQLQNWNTTITKEQQKGDTARVAIISNAIKKQNELMLALKEIQKPAQKDPETAININELYTKLDTDNAVLVTYFYGDENLYSFTFSDHHLYLNAIYVAHTTGPLIYSFITYFSNPQEITNNPLDYNRSGNAVYKRLKLPKPSSRKNLILIPDGLLNFLPFEALITSATTTTNFAKMNYLLNDFQVGYNNSVHFYLKDITIAKPKKNVLGIFPIFEKTDYALDFSKNEMQSIKNKFDGLFFEKDKATFENFKSNAARYSILHLSTHASAGDTETPASIKFFDQEILYSELYNLEINPDLVVLSACETGIGKLYKSEGAMSISRGFQFAGAKNLLFSLWKVNDFTTSVFMDYFYQFSKKGMSYMSANHRAKLEFLADKTIPNAKKSPYYWSAFVYYGNCNAGEEAFNYTFYFLGFITVFALLLAFIGFKKWKNYKKS</sequence>
<feature type="domain" description="CHAT" evidence="3">
    <location>
        <begin position="576"/>
        <end position="842"/>
    </location>
</feature>
<dbReference type="PANTHER" id="PTHR10098">
    <property type="entry name" value="RAPSYN-RELATED"/>
    <property type="match status" value="1"/>
</dbReference>
<dbReference type="Proteomes" id="UP000244527">
    <property type="component" value="Chromosome"/>
</dbReference>
<dbReference type="KEGG" id="ffa:FFWV33_02960"/>
<dbReference type="AlphaFoldDB" id="A0A2S1LIT1"/>
<keyword evidence="2" id="KW-0732">Signal</keyword>
<evidence type="ECO:0000256" key="2">
    <source>
        <dbReference type="SAM" id="SignalP"/>
    </source>
</evidence>
<dbReference type="EMBL" id="CP020918">
    <property type="protein sequence ID" value="AWG23541.1"/>
    <property type="molecule type" value="Genomic_DNA"/>
</dbReference>
<feature type="signal peptide" evidence="2">
    <location>
        <begin position="1"/>
        <end position="18"/>
    </location>
</feature>
<feature type="chain" id="PRO_5015446997" description="CHAT domain-containing protein" evidence="2">
    <location>
        <begin position="19"/>
        <end position="881"/>
    </location>
</feature>
<dbReference type="Pfam" id="PF12770">
    <property type="entry name" value="CHAT"/>
    <property type="match status" value="1"/>
</dbReference>
<keyword evidence="1" id="KW-0472">Membrane</keyword>
<dbReference type="InterPro" id="IPR011990">
    <property type="entry name" value="TPR-like_helical_dom_sf"/>
</dbReference>
<dbReference type="InterPro" id="IPR024983">
    <property type="entry name" value="CHAT_dom"/>
</dbReference>
<protein>
    <recommendedName>
        <fullName evidence="3">CHAT domain-containing protein</fullName>
    </recommendedName>
</protein>
<dbReference type="RefSeq" id="WP_108742436.1">
    <property type="nucleotide sequence ID" value="NZ_CP020918.1"/>
</dbReference>
<dbReference type="OrthoDB" id="9771112at2"/>
<name>A0A2S1LIT1_9FLAO</name>
<keyword evidence="5" id="KW-1185">Reference proteome</keyword>
<dbReference type="SUPFAM" id="SSF48452">
    <property type="entry name" value="TPR-like"/>
    <property type="match status" value="1"/>
</dbReference>
<evidence type="ECO:0000313" key="4">
    <source>
        <dbReference type="EMBL" id="AWG23541.1"/>
    </source>
</evidence>